<dbReference type="SUPFAM" id="SSF53756">
    <property type="entry name" value="UDP-Glycosyltransferase/glycogen phosphorylase"/>
    <property type="match status" value="1"/>
</dbReference>
<keyword evidence="3" id="KW-1185">Reference proteome</keyword>
<accession>A0A2V1K7Q9</accession>
<dbReference type="Gene3D" id="3.40.50.2000">
    <property type="entry name" value="Glycogen Phosphorylase B"/>
    <property type="match status" value="2"/>
</dbReference>
<comment type="caution">
    <text evidence="2">The sequence shown here is derived from an EMBL/GenBank/DDBJ whole genome shotgun (WGS) entry which is preliminary data.</text>
</comment>
<dbReference type="AlphaFoldDB" id="A0A2V1K7Q9"/>
<organism evidence="2 3">
    <name type="scientific">Corticimicrobacter populi</name>
    <dbReference type="NCBI Taxonomy" id="2175229"/>
    <lineage>
        <taxon>Bacteria</taxon>
        <taxon>Pseudomonadati</taxon>
        <taxon>Pseudomonadota</taxon>
        <taxon>Betaproteobacteria</taxon>
        <taxon>Burkholderiales</taxon>
        <taxon>Alcaligenaceae</taxon>
        <taxon>Corticimicrobacter</taxon>
    </lineage>
</organism>
<protein>
    <submittedName>
        <fullName evidence="2">Alpha-mannosyltransferase</fullName>
    </submittedName>
</protein>
<dbReference type="InterPro" id="IPR050194">
    <property type="entry name" value="Glycosyltransferase_grp1"/>
</dbReference>
<evidence type="ECO:0000313" key="2">
    <source>
        <dbReference type="EMBL" id="PWF25505.1"/>
    </source>
</evidence>
<dbReference type="PANTHER" id="PTHR45947:SF3">
    <property type="entry name" value="SULFOQUINOVOSYL TRANSFERASE SQD2"/>
    <property type="match status" value="1"/>
</dbReference>
<dbReference type="EMBL" id="QETA01000001">
    <property type="protein sequence ID" value="PWF25505.1"/>
    <property type="molecule type" value="Genomic_DNA"/>
</dbReference>
<keyword evidence="2" id="KW-0808">Transferase</keyword>
<evidence type="ECO:0000313" key="3">
    <source>
        <dbReference type="Proteomes" id="UP000245212"/>
    </source>
</evidence>
<sequence length="341" mass="37468">MKILLVTDAWSPQINGVVFTLQQTRRILTDMGHTVAVIHPGLFRSIPCPTYPEIRLSLGAGRRVAELIRNFAPDALHIATEGPLGMAARRHALRTGMPFTTAYHTRFPEYIQARIRLPLALTYRWLRWFHGPAARTMVPTRSVRADLLTHGFDPARVIVWSRGVDLDTFRPDPADPEACPAQPATRPVFLYAGRTAVEKNLDAFLSLSLPGEKWVVGDGPVLTSLKARYPDVRFLGALPHIELAHCYRMADVFVFPSLTDTFGLVLLEAMACGCPIAALPASATIDVLGDSGAGVIDADLQAACLQALKIDRSIPAAYACGFSWEQTTRVFFEALQPIEAQ</sequence>
<proteinExistence type="predicted"/>
<name>A0A2V1K7Q9_9BURK</name>
<dbReference type="GO" id="GO:0016757">
    <property type="term" value="F:glycosyltransferase activity"/>
    <property type="evidence" value="ECO:0007669"/>
    <property type="project" value="UniProtKB-KW"/>
</dbReference>
<dbReference type="PANTHER" id="PTHR45947">
    <property type="entry name" value="SULFOQUINOVOSYL TRANSFERASE SQD2"/>
    <property type="match status" value="1"/>
</dbReference>
<gene>
    <name evidence="2" type="ORF">DD235_05135</name>
</gene>
<reference evidence="3" key="1">
    <citation type="submission" date="2018-05" db="EMBL/GenBank/DDBJ databases">
        <authorList>
            <person name="Li Y."/>
        </authorList>
    </citation>
    <scope>NUCLEOTIDE SEQUENCE [LARGE SCALE GENOMIC DNA]</scope>
    <source>
        <strain evidence="3">3d-2-2</strain>
    </source>
</reference>
<dbReference type="Proteomes" id="UP000245212">
    <property type="component" value="Unassembled WGS sequence"/>
</dbReference>
<evidence type="ECO:0000259" key="1">
    <source>
        <dbReference type="Pfam" id="PF13439"/>
    </source>
</evidence>
<dbReference type="Pfam" id="PF13692">
    <property type="entry name" value="Glyco_trans_1_4"/>
    <property type="match status" value="1"/>
</dbReference>
<keyword evidence="2" id="KW-0328">Glycosyltransferase</keyword>
<dbReference type="RefSeq" id="WP_109060908.1">
    <property type="nucleotide sequence ID" value="NZ_QETA01000001.1"/>
</dbReference>
<dbReference type="CDD" id="cd03814">
    <property type="entry name" value="GT4-like"/>
    <property type="match status" value="1"/>
</dbReference>
<feature type="domain" description="Glycosyltransferase subfamily 4-like N-terminal" evidence="1">
    <location>
        <begin position="14"/>
        <end position="167"/>
    </location>
</feature>
<dbReference type="Pfam" id="PF13439">
    <property type="entry name" value="Glyco_transf_4"/>
    <property type="match status" value="1"/>
</dbReference>
<dbReference type="InterPro" id="IPR028098">
    <property type="entry name" value="Glyco_trans_4-like_N"/>
</dbReference>